<organism evidence="1 2">
    <name type="scientific">Paenimyroides ceti</name>
    <dbReference type="NCBI Taxonomy" id="395087"/>
    <lineage>
        <taxon>Bacteria</taxon>
        <taxon>Pseudomonadati</taxon>
        <taxon>Bacteroidota</taxon>
        <taxon>Flavobacteriia</taxon>
        <taxon>Flavobacteriales</taxon>
        <taxon>Flavobacteriaceae</taxon>
        <taxon>Paenimyroides</taxon>
    </lineage>
</organism>
<reference evidence="2" key="1">
    <citation type="journal article" date="2019" name="Int. J. Syst. Evol. Microbiol.">
        <title>The Global Catalogue of Microorganisms (GCM) 10K type strain sequencing project: providing services to taxonomists for standard genome sequencing and annotation.</title>
        <authorList>
            <consortium name="The Broad Institute Genomics Platform"/>
            <consortium name="The Broad Institute Genome Sequencing Center for Infectious Disease"/>
            <person name="Wu L."/>
            <person name="Ma J."/>
        </authorList>
    </citation>
    <scope>NUCLEOTIDE SEQUENCE [LARGE SCALE GENOMIC DNA]</scope>
    <source>
        <strain evidence="2">CECT 7184</strain>
    </source>
</reference>
<dbReference type="Proteomes" id="UP001242368">
    <property type="component" value="Unassembled WGS sequence"/>
</dbReference>
<sequence length="67" mass="7932">MFCHEKSKFNVAQIVKILQEYDLVNLLRLFVVNMESLHLLFTPGKKIFRNEFVSTQRTKIVTRGKYA</sequence>
<protein>
    <submittedName>
        <fullName evidence="1">Uncharacterized protein</fullName>
    </submittedName>
</protein>
<keyword evidence="2" id="KW-1185">Reference proteome</keyword>
<evidence type="ECO:0000313" key="2">
    <source>
        <dbReference type="Proteomes" id="UP001242368"/>
    </source>
</evidence>
<accession>A0ABT8CST0</accession>
<evidence type="ECO:0000313" key="1">
    <source>
        <dbReference type="EMBL" id="MDN3707234.1"/>
    </source>
</evidence>
<comment type="caution">
    <text evidence="1">The sequence shown here is derived from an EMBL/GenBank/DDBJ whole genome shotgun (WGS) entry which is preliminary data.</text>
</comment>
<dbReference type="EMBL" id="JAUFQU010000001">
    <property type="protein sequence ID" value="MDN3707234.1"/>
    <property type="molecule type" value="Genomic_DNA"/>
</dbReference>
<proteinExistence type="predicted"/>
<name>A0ABT8CST0_9FLAO</name>
<gene>
    <name evidence="1" type="ORF">QW060_08810</name>
</gene>
<dbReference type="RefSeq" id="WP_290363258.1">
    <property type="nucleotide sequence ID" value="NZ_JAUFQU010000001.1"/>
</dbReference>